<feature type="domain" description="NmrA-like" evidence="1">
    <location>
        <begin position="8"/>
        <end position="239"/>
    </location>
</feature>
<protein>
    <submittedName>
        <fullName evidence="3">NmrA family transcriptional regulator</fullName>
    </submittedName>
</protein>
<dbReference type="Proteomes" id="UP000220914">
    <property type="component" value="Unassembled WGS sequence"/>
</dbReference>
<dbReference type="OrthoDB" id="285016at2"/>
<gene>
    <name evidence="3" type="ORF">CQY20_12870</name>
    <name evidence="2" type="ORF">MAGR_49890</name>
</gene>
<dbReference type="PANTHER" id="PTHR43162">
    <property type="match status" value="1"/>
</dbReference>
<comment type="caution">
    <text evidence="3">The sequence shown here is derived from an EMBL/GenBank/DDBJ whole genome shotgun (WGS) entry which is preliminary data.</text>
</comment>
<dbReference type="Gene3D" id="3.90.25.10">
    <property type="entry name" value="UDP-galactose 4-epimerase, domain 1"/>
    <property type="match status" value="1"/>
</dbReference>
<proteinExistence type="predicted"/>
<evidence type="ECO:0000313" key="5">
    <source>
        <dbReference type="Proteomes" id="UP000465302"/>
    </source>
</evidence>
<organism evidence="3 4">
    <name type="scientific">Mycolicibacterium agri</name>
    <name type="common">Mycobacterium agri</name>
    <dbReference type="NCBI Taxonomy" id="36811"/>
    <lineage>
        <taxon>Bacteria</taxon>
        <taxon>Bacillati</taxon>
        <taxon>Actinomycetota</taxon>
        <taxon>Actinomycetes</taxon>
        <taxon>Mycobacteriales</taxon>
        <taxon>Mycobacteriaceae</taxon>
        <taxon>Mycolicibacterium</taxon>
    </lineage>
</organism>
<keyword evidence="4" id="KW-1185">Reference proteome</keyword>
<evidence type="ECO:0000259" key="1">
    <source>
        <dbReference type="Pfam" id="PF05368"/>
    </source>
</evidence>
<evidence type="ECO:0000313" key="3">
    <source>
        <dbReference type="EMBL" id="PEG38584.1"/>
    </source>
</evidence>
<sequence length="298" mass="32753">MKPADRQLFLITGATGKTGRHAVRLLVQRGFRVRALVHREDDRSRLLTEAGAEVVIGDLLDMPTVRAALDGVNRAYFTYPIRPHLLEATAVFAQAAHDVRSVDAVVNMSQVSARPDAVSNAARQHWLAERWLDWTPLRVTHLRPTFFAEWLTQFGVYNEHEGVLALPLGDGRHAPIAAEDQAHVIAAILADPEPHAGRVYPLFGPVEMHHDEIAAAMSLALGRPVRYEPITVAAFAEKLRASGAGEHLIQHLSNVAIDYQNGIFAGTNDVVETVGGKSPMTVEHFVAANRREFAVKAR</sequence>
<dbReference type="AlphaFoldDB" id="A0A2A7N3W2"/>
<dbReference type="InterPro" id="IPR036291">
    <property type="entry name" value="NAD(P)-bd_dom_sf"/>
</dbReference>
<accession>A0A2A7N3W2</accession>
<dbReference type="RefSeq" id="WP_097940464.1">
    <property type="nucleotide sequence ID" value="NZ_BLKS01000001.1"/>
</dbReference>
<dbReference type="SUPFAM" id="SSF51735">
    <property type="entry name" value="NAD(P)-binding Rossmann-fold domains"/>
    <property type="match status" value="1"/>
</dbReference>
<reference evidence="2 5" key="2">
    <citation type="journal article" date="2019" name="Emerg. Microbes Infect.">
        <title>Comprehensive subspecies identification of 175 nontuberculous mycobacteria species based on 7547 genomic profiles.</title>
        <authorList>
            <person name="Matsumoto Y."/>
            <person name="Kinjo T."/>
            <person name="Motooka D."/>
            <person name="Nabeya D."/>
            <person name="Jung N."/>
            <person name="Uechi K."/>
            <person name="Horii T."/>
            <person name="Iida T."/>
            <person name="Fujita J."/>
            <person name="Nakamura S."/>
        </authorList>
    </citation>
    <scope>NUCLEOTIDE SEQUENCE [LARGE SCALE GENOMIC DNA]</scope>
    <source>
        <strain evidence="2 5">JCM 6377</strain>
    </source>
</reference>
<reference evidence="3 4" key="1">
    <citation type="submission" date="2017-10" db="EMBL/GenBank/DDBJ databases">
        <title>The new phylogeny of genus Mycobacterium.</title>
        <authorList>
            <person name="Tortoli E."/>
            <person name="Trovato A."/>
            <person name="Cirillo D.M."/>
        </authorList>
    </citation>
    <scope>NUCLEOTIDE SEQUENCE [LARGE SCALE GENOMIC DNA]</scope>
    <source>
        <strain evidence="3 4">CCUG37673</strain>
    </source>
</reference>
<name>A0A2A7N3W2_MYCAG</name>
<reference evidence="2" key="3">
    <citation type="submission" date="2020-02" db="EMBL/GenBank/DDBJ databases">
        <authorList>
            <person name="Matsumoto Y."/>
            <person name="Motooka D."/>
            <person name="Nakamura S."/>
        </authorList>
    </citation>
    <scope>NUCLEOTIDE SEQUENCE</scope>
    <source>
        <strain evidence="2">JCM 6377</strain>
    </source>
</reference>
<dbReference type="PANTHER" id="PTHR43162:SF1">
    <property type="entry name" value="PRESTALK A DIFFERENTIATION PROTEIN A"/>
    <property type="match status" value="1"/>
</dbReference>
<dbReference type="InterPro" id="IPR051604">
    <property type="entry name" value="Ergot_Alk_Oxidoreductase"/>
</dbReference>
<dbReference type="Proteomes" id="UP000465302">
    <property type="component" value="Unassembled WGS sequence"/>
</dbReference>
<dbReference type="EMBL" id="PDCP01000019">
    <property type="protein sequence ID" value="PEG38584.1"/>
    <property type="molecule type" value="Genomic_DNA"/>
</dbReference>
<dbReference type="EMBL" id="BLKS01000001">
    <property type="protein sequence ID" value="GFG53548.1"/>
    <property type="molecule type" value="Genomic_DNA"/>
</dbReference>
<dbReference type="Gene3D" id="3.40.50.720">
    <property type="entry name" value="NAD(P)-binding Rossmann-like Domain"/>
    <property type="match status" value="1"/>
</dbReference>
<evidence type="ECO:0000313" key="2">
    <source>
        <dbReference type="EMBL" id="GFG53548.1"/>
    </source>
</evidence>
<evidence type="ECO:0000313" key="4">
    <source>
        <dbReference type="Proteomes" id="UP000220914"/>
    </source>
</evidence>
<dbReference type="InterPro" id="IPR008030">
    <property type="entry name" value="NmrA-like"/>
</dbReference>
<dbReference type="Pfam" id="PF05368">
    <property type="entry name" value="NmrA"/>
    <property type="match status" value="1"/>
</dbReference>